<dbReference type="HOGENOM" id="CLU_015553_1_3_10"/>
<keyword evidence="9" id="KW-1185">Reference proteome</keyword>
<protein>
    <submittedName>
        <fullName evidence="8">SusD family protein</fullName>
    </submittedName>
</protein>
<keyword evidence="4" id="KW-0472">Membrane</keyword>
<name>D1PWK8_9BACT</name>
<evidence type="ECO:0000256" key="4">
    <source>
        <dbReference type="ARBA" id="ARBA00023136"/>
    </source>
</evidence>
<evidence type="ECO:0000256" key="6">
    <source>
        <dbReference type="SAM" id="SignalP"/>
    </source>
</evidence>
<dbReference type="eggNOG" id="COG3637">
    <property type="taxonomic scope" value="Bacteria"/>
</dbReference>
<accession>D1PWK8</accession>
<dbReference type="PROSITE" id="PS51257">
    <property type="entry name" value="PROKAR_LIPOPROTEIN"/>
    <property type="match status" value="1"/>
</dbReference>
<comment type="similarity">
    <text evidence="2">Belongs to the SusD family.</text>
</comment>
<dbReference type="EMBL" id="ACKS01000058">
    <property type="protein sequence ID" value="EFA44189.1"/>
    <property type="molecule type" value="Genomic_DNA"/>
</dbReference>
<proteinExistence type="inferred from homology"/>
<evidence type="ECO:0000256" key="5">
    <source>
        <dbReference type="ARBA" id="ARBA00023237"/>
    </source>
</evidence>
<dbReference type="SUPFAM" id="SSF48452">
    <property type="entry name" value="TPR-like"/>
    <property type="match status" value="1"/>
</dbReference>
<feature type="signal peptide" evidence="6">
    <location>
        <begin position="1"/>
        <end position="17"/>
    </location>
</feature>
<comment type="caution">
    <text evidence="8">The sequence shown here is derived from an EMBL/GenBank/DDBJ whole genome shotgun (WGS) entry which is preliminary data.</text>
</comment>
<evidence type="ECO:0000256" key="2">
    <source>
        <dbReference type="ARBA" id="ARBA00006275"/>
    </source>
</evidence>
<dbReference type="GO" id="GO:0009279">
    <property type="term" value="C:cell outer membrane"/>
    <property type="evidence" value="ECO:0007669"/>
    <property type="project" value="UniProtKB-SubCell"/>
</dbReference>
<dbReference type="Pfam" id="PF07980">
    <property type="entry name" value="SusD_RagB"/>
    <property type="match status" value="1"/>
</dbReference>
<organism evidence="8 9">
    <name type="scientific">Hallella bergensis DSM 17361</name>
    <dbReference type="NCBI Taxonomy" id="585502"/>
    <lineage>
        <taxon>Bacteria</taxon>
        <taxon>Pseudomonadati</taxon>
        <taxon>Bacteroidota</taxon>
        <taxon>Bacteroidia</taxon>
        <taxon>Bacteroidales</taxon>
        <taxon>Prevotellaceae</taxon>
        <taxon>Hallella</taxon>
    </lineage>
</organism>
<dbReference type="InterPro" id="IPR012944">
    <property type="entry name" value="SusD_RagB_dom"/>
</dbReference>
<dbReference type="Proteomes" id="UP000003160">
    <property type="component" value="Unassembled WGS sequence"/>
</dbReference>
<dbReference type="AlphaFoldDB" id="D1PWK8"/>
<feature type="chain" id="PRO_5003026701" evidence="6">
    <location>
        <begin position="18"/>
        <end position="544"/>
    </location>
</feature>
<keyword evidence="3 6" id="KW-0732">Signal</keyword>
<dbReference type="InterPro" id="IPR011990">
    <property type="entry name" value="TPR-like_helical_dom_sf"/>
</dbReference>
<dbReference type="Gene3D" id="1.25.40.390">
    <property type="match status" value="1"/>
</dbReference>
<gene>
    <name evidence="8" type="ORF">HMPREF0645_1343</name>
</gene>
<comment type="subcellular location">
    <subcellularLocation>
        <location evidence="1">Cell outer membrane</location>
    </subcellularLocation>
</comment>
<evidence type="ECO:0000313" key="8">
    <source>
        <dbReference type="EMBL" id="EFA44189.1"/>
    </source>
</evidence>
<evidence type="ECO:0000256" key="3">
    <source>
        <dbReference type="ARBA" id="ARBA00022729"/>
    </source>
</evidence>
<evidence type="ECO:0000256" key="1">
    <source>
        <dbReference type="ARBA" id="ARBA00004442"/>
    </source>
</evidence>
<feature type="domain" description="RagB/SusD" evidence="7">
    <location>
        <begin position="403"/>
        <end position="544"/>
    </location>
</feature>
<keyword evidence="5" id="KW-0998">Cell outer membrane</keyword>
<reference evidence="8 9" key="1">
    <citation type="submission" date="2009-10" db="EMBL/GenBank/DDBJ databases">
        <authorList>
            <person name="Qin X."/>
            <person name="Bachman B."/>
            <person name="Battles P."/>
            <person name="Bell A."/>
            <person name="Bess C."/>
            <person name="Bickham C."/>
            <person name="Chaboub L."/>
            <person name="Chen D."/>
            <person name="Coyle M."/>
            <person name="Deiros D.R."/>
            <person name="Dinh H."/>
            <person name="Forbes L."/>
            <person name="Fowler G."/>
            <person name="Francisco L."/>
            <person name="Fu Q."/>
            <person name="Gubbala S."/>
            <person name="Hale W."/>
            <person name="Han Y."/>
            <person name="Hemphill L."/>
            <person name="Highlander S.K."/>
            <person name="Hirani K."/>
            <person name="Hogues M."/>
            <person name="Jackson L."/>
            <person name="Jakkamsetti A."/>
            <person name="Javaid M."/>
            <person name="Jiang H."/>
            <person name="Korchina V."/>
            <person name="Kovar C."/>
            <person name="Lara F."/>
            <person name="Lee S."/>
            <person name="Mata R."/>
            <person name="Mathew T."/>
            <person name="Moen C."/>
            <person name="Morales K."/>
            <person name="Munidasa M."/>
            <person name="Nazareth L."/>
            <person name="Ngo R."/>
            <person name="Nguyen L."/>
            <person name="Okwuonu G."/>
            <person name="Ongeri F."/>
            <person name="Patil S."/>
            <person name="Petrosino J."/>
            <person name="Pham C."/>
            <person name="Pham P."/>
            <person name="Pu L.-L."/>
            <person name="Puazo M."/>
            <person name="Raj R."/>
            <person name="Reid J."/>
            <person name="Rouhana J."/>
            <person name="Saada N."/>
            <person name="Shang Y."/>
            <person name="Simmons D."/>
            <person name="Thornton R."/>
            <person name="Warren J."/>
            <person name="Weissenberger G."/>
            <person name="Zhang J."/>
            <person name="Zhang L."/>
            <person name="Zhou C."/>
            <person name="Zhu D."/>
            <person name="Muzny D."/>
            <person name="Worley K."/>
            <person name="Gibbs R."/>
        </authorList>
    </citation>
    <scope>NUCLEOTIDE SEQUENCE [LARGE SCALE GENOMIC DNA]</scope>
    <source>
        <strain evidence="8 9">DSM 17361</strain>
    </source>
</reference>
<sequence>MMKTTIKYLFSACLAMLAVGCTDLNVDVESQYIEYPGSKEAVESKMAGVYYQMRDCFGRRYMEAMALSSDEYTAVSYSGNWVDGYAYSNTSLHNFNAECATMDWMNVLGEGVVKANEVIYSNADAKYIASARAIRAYFTFIEMDCFGDAPIVDEAYAKEKGVDISSRQPRAEVAKWIESELLDIAETLPEETTGNNYGKPNKYMAYGLLARLYINWPVYTAASVDQYDADNYSNEKLNDCVKVCDKIISSGKFELGPVAYRFKFGPNNTELVESGEIKDFIYAMPYHTLNAVGMQYGRSRSYKDIKSLNPSYFGEKMSNSGGAYITMTPECAGRFNLPGDERNLHILNGTVHVYDPVTLLPTSQVCLDRAGNPLVLTRDITLVNQDATLDVGDNLEGWRQGNRSVKWFVVNSDYKNGRNQSNDLPLIRYADILLIKAEAIVRGASATKGQTAQSLFNEIRSYVHAPTIDHTPSLNELYEERGREFFDENLRRMDMIRFGHFEDEYGFHKKGFPNANFDKRRRIFPLHKANQLDVNPNWKQNPGY</sequence>
<evidence type="ECO:0000259" key="7">
    <source>
        <dbReference type="Pfam" id="PF07980"/>
    </source>
</evidence>
<evidence type="ECO:0000313" key="9">
    <source>
        <dbReference type="Proteomes" id="UP000003160"/>
    </source>
</evidence>